<protein>
    <submittedName>
        <fullName evidence="4">MADF domain-containing protein</fullName>
    </submittedName>
</protein>
<evidence type="ECO:0000313" key="2">
    <source>
        <dbReference type="EMBL" id="VDM54584.1"/>
    </source>
</evidence>
<organism evidence="4">
    <name type="scientific">Angiostrongylus costaricensis</name>
    <name type="common">Nematode worm</name>
    <dbReference type="NCBI Taxonomy" id="334426"/>
    <lineage>
        <taxon>Eukaryota</taxon>
        <taxon>Metazoa</taxon>
        <taxon>Ecdysozoa</taxon>
        <taxon>Nematoda</taxon>
        <taxon>Chromadorea</taxon>
        <taxon>Rhabditida</taxon>
        <taxon>Rhabditina</taxon>
        <taxon>Rhabditomorpha</taxon>
        <taxon>Strongyloidea</taxon>
        <taxon>Metastrongylidae</taxon>
        <taxon>Angiostrongylus</taxon>
    </lineage>
</organism>
<dbReference type="WBParaSite" id="ACOC_0000299801-mRNA-1">
    <property type="protein sequence ID" value="ACOC_0000299801-mRNA-1"/>
    <property type="gene ID" value="ACOC_0000299801"/>
</dbReference>
<feature type="region of interest" description="Disordered" evidence="1">
    <location>
        <begin position="76"/>
        <end position="96"/>
    </location>
</feature>
<dbReference type="Proteomes" id="UP000267027">
    <property type="component" value="Unassembled WGS sequence"/>
</dbReference>
<reference evidence="2 3" key="2">
    <citation type="submission" date="2018-11" db="EMBL/GenBank/DDBJ databases">
        <authorList>
            <consortium name="Pathogen Informatics"/>
        </authorList>
    </citation>
    <scope>NUCLEOTIDE SEQUENCE [LARGE SCALE GENOMIC DNA]</scope>
    <source>
        <strain evidence="2 3">Costa Rica</strain>
    </source>
</reference>
<gene>
    <name evidence="2" type="ORF">ACOC_LOCUS2999</name>
</gene>
<accession>A0A0R3PFM6</accession>
<evidence type="ECO:0000256" key="1">
    <source>
        <dbReference type="SAM" id="MobiDB-lite"/>
    </source>
</evidence>
<dbReference type="EMBL" id="UYYA01000743">
    <property type="protein sequence ID" value="VDM54584.1"/>
    <property type="molecule type" value="Genomic_DNA"/>
</dbReference>
<dbReference type="OMA" id="MENEGTG"/>
<sequence>MEEERILSSANGSASSYAQNLAKVLFANTLDLYFKDQDPGKRQWIHKAVDFRFPSKDRSAQLMKWKNCSSAINKNMRMSERGPGEKPRQKESKPYSDFNQRFQIRERHLVDCKYVSAEYEEECYQKAQKDPVKYAEFLSLKLFEGSWDKYFKDQDVKLKDWLRQCIDRRFHLSDKSKRDARWKVCAAACNRNRTKIIGDDGKVNEYPYFPKEEEEECFRASNGVPHVYAEAMAKLLFPDTLHLFFKDQDAGKRNWLHDMLDHRFPTSDKLHRVAKWKSCTVAINKNMIIIFHNLIIILNMNVNSIVNNLIGPIESKASSPVEKSSEKKDVTGKYYFSAEPYTSYPFVSEEDEIECFESSRKDVEVYARSLGRLLFKDTIKMLYKDQDEDRREWLKDILNFRFPTRTVAETKSKMSYAISAINRNALLNR</sequence>
<reference evidence="4" key="1">
    <citation type="submission" date="2017-02" db="UniProtKB">
        <authorList>
            <consortium name="WormBaseParasite"/>
        </authorList>
    </citation>
    <scope>IDENTIFICATION</scope>
</reference>
<dbReference type="OrthoDB" id="5783282at2759"/>
<evidence type="ECO:0000313" key="3">
    <source>
        <dbReference type="Proteomes" id="UP000267027"/>
    </source>
</evidence>
<dbReference type="AlphaFoldDB" id="A0A0R3PFM6"/>
<feature type="compositionally biased region" description="Basic and acidic residues" evidence="1">
    <location>
        <begin position="77"/>
        <end position="94"/>
    </location>
</feature>
<keyword evidence="3" id="KW-1185">Reference proteome</keyword>
<evidence type="ECO:0000313" key="4">
    <source>
        <dbReference type="WBParaSite" id="ACOC_0000299801-mRNA-1"/>
    </source>
</evidence>
<name>A0A0R3PFM6_ANGCS</name>
<proteinExistence type="predicted"/>